<dbReference type="AlphaFoldDB" id="A0A2B7YKF8"/>
<dbReference type="Pfam" id="PF03797">
    <property type="entry name" value="Autotransporter"/>
    <property type="match status" value="1"/>
</dbReference>
<feature type="domain" description="Autotransporter" evidence="1">
    <location>
        <begin position="350"/>
        <end position="608"/>
    </location>
</feature>
<dbReference type="SMART" id="SM00869">
    <property type="entry name" value="Autotransporter"/>
    <property type="match status" value="1"/>
</dbReference>
<gene>
    <name evidence="2" type="ORF">RN90_03540</name>
</gene>
<dbReference type="Gene3D" id="3.20.20.70">
    <property type="entry name" value="Aldolase class I"/>
    <property type="match status" value="1"/>
</dbReference>
<sequence>MKNQLKRILPFFIIGITSISYGKNISNVNTLNKIQVNIEYMRGFSKNHDYENISTNQSVIMPAFRWTGDSGVNASFWNGITDIGGGLIPYVAFGSYVGTSWRTQQLVQRDADAKQIQQNNQAGIKNIGYTYTVNSTRDLNEVYADIDSFVNFYGRENISGYFVDEVMGGATQNQIEYMANIYNYIKTKYPEMLVIANNGWGIRDGIAPYADIWLTREVTADEYLNHYHEPTSEFEKNPENASHIYHVIHSASPEQYEEILRLSRERNAGRVFITSDTNAYPSGYDDLPIYFEDLMLTINNFTPKSNSLFSRNSRASDKVTIEMPRSKVDLDLTKTLRNISYKNLENTKDGEYKIDIAYMQNYGGEYKDKESNVKYKSDSDGILLNTSKDFGKLTLGVAFGSQKSKVNYKEKYGGVKEKITSYEFGLNGKYDFNENIDLATNLIYSTNKHKFNTSNGLGAINDVNYKSKILDFNTRLGYKFLFNNGYVKPYIGLGIIRVKEEDIDKLKFSDASRTALNGSLGVYGEKSFGKFYFFGDLEYEHRFSNKSYHGERTYSTRYEIAGLDYKKGVVNFELGLRYNITDNFRINVAYQLNENKNNLMKFGFGLEF</sequence>
<dbReference type="InterPro" id="IPR021986">
    <property type="entry name" value="Spherulin4"/>
</dbReference>
<dbReference type="InterPro" id="IPR036709">
    <property type="entry name" value="Autotransporte_beta_dom_sf"/>
</dbReference>
<dbReference type="EMBL" id="NJGJ01000001">
    <property type="protein sequence ID" value="PGH24574.1"/>
    <property type="molecule type" value="Genomic_DNA"/>
</dbReference>
<comment type="caution">
    <text evidence="2">The sequence shown here is derived from an EMBL/GenBank/DDBJ whole genome shotgun (WGS) entry which is preliminary data.</text>
</comment>
<evidence type="ECO:0000259" key="1">
    <source>
        <dbReference type="PROSITE" id="PS51208"/>
    </source>
</evidence>
<dbReference type="PROSITE" id="PS51208">
    <property type="entry name" value="AUTOTRANSPORTER"/>
    <property type="match status" value="1"/>
</dbReference>
<reference evidence="2 3" key="1">
    <citation type="submission" date="2017-06" db="EMBL/GenBank/DDBJ databases">
        <title>Draft genome sequence of Fusobacterium nucleatum subsp. animalis KCOM 1280 (=ChDC F318).</title>
        <authorList>
            <person name="Kook J.-K."/>
            <person name="Park S.-N."/>
            <person name="Lim Y.K."/>
            <person name="Roh H."/>
        </authorList>
    </citation>
    <scope>NUCLEOTIDE SEQUENCE [LARGE SCALE GENOMIC DNA]</scope>
    <source>
        <strain evidence="3">KCOM 1280 ( ChDC F318)</strain>
    </source>
</reference>
<dbReference type="PANTHER" id="PTHR35040">
    <property type="match status" value="1"/>
</dbReference>
<evidence type="ECO:0000313" key="3">
    <source>
        <dbReference type="Proteomes" id="UP000226179"/>
    </source>
</evidence>
<organism evidence="2 3">
    <name type="scientific">Fusobacterium animalis</name>
    <dbReference type="NCBI Taxonomy" id="76859"/>
    <lineage>
        <taxon>Bacteria</taxon>
        <taxon>Fusobacteriati</taxon>
        <taxon>Fusobacteriota</taxon>
        <taxon>Fusobacteriia</taxon>
        <taxon>Fusobacteriales</taxon>
        <taxon>Fusobacteriaceae</taxon>
        <taxon>Fusobacterium</taxon>
    </lineage>
</organism>
<dbReference type="RefSeq" id="WP_158411457.1">
    <property type="nucleotide sequence ID" value="NZ_CP077150.1"/>
</dbReference>
<dbReference type="InterPro" id="IPR013785">
    <property type="entry name" value="Aldolase_TIM"/>
</dbReference>
<accession>A0A2B7YKF8</accession>
<dbReference type="InterPro" id="IPR005546">
    <property type="entry name" value="Autotransporte_beta"/>
</dbReference>
<dbReference type="PANTHER" id="PTHR35040:SF7">
    <property type="entry name" value="FIBRONECTIN TYPE-III DOMAIN-CONTAINING PROTEIN-RELATED"/>
    <property type="match status" value="1"/>
</dbReference>
<dbReference type="Gene3D" id="2.40.128.130">
    <property type="entry name" value="Autotransporter beta-domain"/>
    <property type="match status" value="1"/>
</dbReference>
<name>A0A2B7YKF8_9FUSO</name>
<dbReference type="SUPFAM" id="SSF103515">
    <property type="entry name" value="Autotransporter"/>
    <property type="match status" value="1"/>
</dbReference>
<dbReference type="Proteomes" id="UP000226179">
    <property type="component" value="Unassembled WGS sequence"/>
</dbReference>
<proteinExistence type="predicted"/>
<dbReference type="Pfam" id="PF12138">
    <property type="entry name" value="Spherulin4"/>
    <property type="match status" value="1"/>
</dbReference>
<evidence type="ECO:0000313" key="2">
    <source>
        <dbReference type="EMBL" id="PGH24574.1"/>
    </source>
</evidence>
<protein>
    <submittedName>
        <fullName evidence="2">Autotransporter protein</fullName>
    </submittedName>
</protein>